<evidence type="ECO:0000313" key="2">
    <source>
        <dbReference type="Proteomes" id="UP001159363"/>
    </source>
</evidence>
<gene>
    <name evidence="1" type="ORF">PR048_028791</name>
</gene>
<reference evidence="1 2" key="1">
    <citation type="submission" date="2023-02" db="EMBL/GenBank/DDBJ databases">
        <title>LHISI_Scaffold_Assembly.</title>
        <authorList>
            <person name="Stuart O.P."/>
            <person name="Cleave R."/>
            <person name="Magrath M.J.L."/>
            <person name="Mikheyev A.S."/>
        </authorList>
    </citation>
    <scope>NUCLEOTIDE SEQUENCE [LARGE SCALE GENOMIC DNA]</scope>
    <source>
        <strain evidence="1">Daus_M_001</strain>
        <tissue evidence="1">Leg muscle</tissue>
    </source>
</reference>
<evidence type="ECO:0000313" key="1">
    <source>
        <dbReference type="EMBL" id="KAJ8869783.1"/>
    </source>
</evidence>
<dbReference type="Proteomes" id="UP001159363">
    <property type="component" value="Chromosome 12"/>
</dbReference>
<accession>A0ABQ9GBJ6</accession>
<keyword evidence="2" id="KW-1185">Reference proteome</keyword>
<dbReference type="EMBL" id="JARBHB010000013">
    <property type="protein sequence ID" value="KAJ8869783.1"/>
    <property type="molecule type" value="Genomic_DNA"/>
</dbReference>
<name>A0ABQ9GBJ6_9NEOP</name>
<organism evidence="1 2">
    <name type="scientific">Dryococelus australis</name>
    <dbReference type="NCBI Taxonomy" id="614101"/>
    <lineage>
        <taxon>Eukaryota</taxon>
        <taxon>Metazoa</taxon>
        <taxon>Ecdysozoa</taxon>
        <taxon>Arthropoda</taxon>
        <taxon>Hexapoda</taxon>
        <taxon>Insecta</taxon>
        <taxon>Pterygota</taxon>
        <taxon>Neoptera</taxon>
        <taxon>Polyneoptera</taxon>
        <taxon>Phasmatodea</taxon>
        <taxon>Verophasmatodea</taxon>
        <taxon>Anareolatae</taxon>
        <taxon>Phasmatidae</taxon>
        <taxon>Eurycanthinae</taxon>
        <taxon>Dryococelus</taxon>
    </lineage>
</organism>
<proteinExistence type="predicted"/>
<comment type="caution">
    <text evidence="1">The sequence shown here is derived from an EMBL/GenBank/DDBJ whole genome shotgun (WGS) entry which is preliminary data.</text>
</comment>
<sequence length="79" mass="9541">MTRNNFHIESLKRDNYDTWRIQAEAEFPKLRASKKDYCFETLVQKMYECDIRDYVNKFSDIVDKLADMDITINNSPYYA</sequence>
<protein>
    <submittedName>
        <fullName evidence="1">Uncharacterized protein</fullName>
    </submittedName>
</protein>